<accession>A0A7G7CQ33</accession>
<dbReference type="EMBL" id="CP059404">
    <property type="protein sequence ID" value="QNE89699.1"/>
    <property type="molecule type" value="Genomic_DNA"/>
</dbReference>
<feature type="region of interest" description="Disordered" evidence="1">
    <location>
        <begin position="306"/>
        <end position="326"/>
    </location>
</feature>
<protein>
    <submittedName>
        <fullName evidence="2">PAC2 family protein</fullName>
    </submittedName>
</protein>
<reference evidence="2 3" key="1">
    <citation type="submission" date="2020-07" db="EMBL/GenBank/DDBJ databases">
        <title>Complete genome and description of Corynebacterium incognita strain Marseille-Q3630 sp. nov.</title>
        <authorList>
            <person name="Boxberger M."/>
        </authorList>
    </citation>
    <scope>NUCLEOTIDE SEQUENCE [LARGE SCALE GENOMIC DNA]</scope>
    <source>
        <strain evidence="2 3">Marseille-Q3630</strain>
    </source>
</reference>
<dbReference type="RefSeq" id="WP_185176073.1">
    <property type="nucleotide sequence ID" value="NZ_CP059404.1"/>
</dbReference>
<dbReference type="Proteomes" id="UP000515743">
    <property type="component" value="Chromosome"/>
</dbReference>
<dbReference type="InterPro" id="IPR019151">
    <property type="entry name" value="Proteasome_assmbl_chaperone_2"/>
</dbReference>
<feature type="compositionally biased region" description="Gly residues" evidence="1">
    <location>
        <begin position="317"/>
        <end position="326"/>
    </location>
</feature>
<dbReference type="SUPFAM" id="SSF159659">
    <property type="entry name" value="Cgl1923-like"/>
    <property type="match status" value="1"/>
</dbReference>
<evidence type="ECO:0000256" key="1">
    <source>
        <dbReference type="SAM" id="MobiDB-lite"/>
    </source>
</evidence>
<sequence length="326" mass="35922">MNDAQRRMYELEYPSPAIRDDYAKEQDTTMVVALKGYADAGLAVESSADHLQAALENHPLASFNNDELIDYRSRRPAVTLDGAAPVEIEELELSIKVLRDLRGKPFLLLSGPEPDLRWEAFTTAVADLVDKYDVDNVIFLYAAPMPVPHTRPLIVTAHGISHELVSRMIKMDAKMMVPGSATMFIEKELTKRGRNVAGYTAHVPHYLAASAYPKATLNLLDAVAQSADLQLPLQALEYDVANVDAQLEQQLSDSDEVATVVHGLERQFDDAWDRYRLEHPQAIMPGEEHAPTGDELSAEFEKFLASLEENPGTPGTETGGNGPDIA</sequence>
<name>A0A7G7CQ33_9CORY</name>
<dbReference type="Pfam" id="PF09754">
    <property type="entry name" value="PAC2"/>
    <property type="match status" value="1"/>
</dbReference>
<dbReference type="InterPro" id="IPR038389">
    <property type="entry name" value="PSMG2_sf"/>
</dbReference>
<dbReference type="PIRSF" id="PIRSF028754">
    <property type="entry name" value="UCP028754"/>
    <property type="match status" value="1"/>
</dbReference>
<proteinExistence type="predicted"/>
<dbReference type="Gene3D" id="1.10.287.100">
    <property type="match status" value="1"/>
</dbReference>
<evidence type="ECO:0000313" key="3">
    <source>
        <dbReference type="Proteomes" id="UP000515743"/>
    </source>
</evidence>
<dbReference type="KEGG" id="cik:H0194_01160"/>
<dbReference type="AlphaFoldDB" id="A0A7G7CQ33"/>
<evidence type="ECO:0000313" key="2">
    <source>
        <dbReference type="EMBL" id="QNE89699.1"/>
    </source>
</evidence>
<gene>
    <name evidence="2" type="ORF">H0194_01160</name>
</gene>
<dbReference type="InterPro" id="IPR008492">
    <property type="entry name" value="Rv2714-like"/>
</dbReference>
<dbReference type="Gene3D" id="3.40.50.10900">
    <property type="entry name" value="PAC-like subunit"/>
    <property type="match status" value="1"/>
</dbReference>
<keyword evidence="3" id="KW-1185">Reference proteome</keyword>
<organism evidence="2 3">
    <name type="scientific">Corynebacterium incognita</name>
    <dbReference type="NCBI Taxonomy" id="2754725"/>
    <lineage>
        <taxon>Bacteria</taxon>
        <taxon>Bacillati</taxon>
        <taxon>Actinomycetota</taxon>
        <taxon>Actinomycetes</taxon>
        <taxon>Mycobacteriales</taxon>
        <taxon>Corynebacteriaceae</taxon>
        <taxon>Corynebacterium</taxon>
    </lineage>
</organism>